<gene>
    <name evidence="2" type="ORF">FRIFI_2280</name>
</gene>
<dbReference type="Proteomes" id="UP000245695">
    <property type="component" value="Chromosome 1"/>
</dbReference>
<feature type="transmembrane region" description="Helical" evidence="1">
    <location>
        <begin position="32"/>
        <end position="56"/>
    </location>
</feature>
<name>A0A2P2BTW7_9FIRM</name>
<keyword evidence="1" id="KW-1133">Transmembrane helix</keyword>
<keyword evidence="3" id="KW-1185">Reference proteome</keyword>
<dbReference type="AlphaFoldDB" id="A0A2P2BTW7"/>
<evidence type="ECO:0008006" key="4">
    <source>
        <dbReference type="Google" id="ProtNLM"/>
    </source>
</evidence>
<dbReference type="EMBL" id="LN650648">
    <property type="protein sequence ID" value="CEI73807.1"/>
    <property type="molecule type" value="Genomic_DNA"/>
</dbReference>
<evidence type="ECO:0000313" key="2">
    <source>
        <dbReference type="EMBL" id="CEI73807.1"/>
    </source>
</evidence>
<sequence>MEKNNKIKDINEYKKRKKNKHKIIRVKKIKKMIFILSLSVGVFMTLIINICGYSVIGELKYSIGNLKKELRKEEIRLEEAKANADTKTSIQEIEKRAREELNMDYPTKNQIRYIQIK</sequence>
<accession>A0A2P2BTW7</accession>
<keyword evidence="1" id="KW-0812">Transmembrane</keyword>
<reference evidence="2 3" key="1">
    <citation type="submission" date="2014-09" db="EMBL/GenBank/DDBJ databases">
        <authorList>
            <person name="Hornung B.V."/>
        </authorList>
    </citation>
    <scope>NUCLEOTIDE SEQUENCE [LARGE SCALE GENOMIC DNA]</scope>
    <source>
        <strain evidence="2 3">FRIFI</strain>
    </source>
</reference>
<dbReference type="RefSeq" id="WP_166505903.1">
    <property type="nucleotide sequence ID" value="NZ_JAKNTL010000007.1"/>
</dbReference>
<dbReference type="KEGG" id="rhom:FRIFI_2280"/>
<organism evidence="2 3">
    <name type="scientific">Romboutsia hominis</name>
    <dbReference type="NCBI Taxonomy" id="1507512"/>
    <lineage>
        <taxon>Bacteria</taxon>
        <taxon>Bacillati</taxon>
        <taxon>Bacillota</taxon>
        <taxon>Clostridia</taxon>
        <taxon>Peptostreptococcales</taxon>
        <taxon>Peptostreptococcaceae</taxon>
        <taxon>Romboutsia</taxon>
    </lineage>
</organism>
<evidence type="ECO:0000313" key="3">
    <source>
        <dbReference type="Proteomes" id="UP000245695"/>
    </source>
</evidence>
<keyword evidence="1" id="KW-0472">Membrane</keyword>
<evidence type="ECO:0000256" key="1">
    <source>
        <dbReference type="SAM" id="Phobius"/>
    </source>
</evidence>
<proteinExistence type="predicted"/>
<protein>
    <recommendedName>
        <fullName evidence="4">Cell division protein FtsL</fullName>
    </recommendedName>
</protein>